<reference evidence="1" key="1">
    <citation type="journal article" date="2015" name="Genome Announc.">
        <title>Complete Genome Sequence of the Bacteriochlorophyll b-Producing Photosynthetic Bacterium Blastochloris viridis.</title>
        <authorList>
            <person name="Tsukatani Y."/>
            <person name="Hirose Y."/>
            <person name="Harada J."/>
            <person name="Misawa N."/>
            <person name="Mori K."/>
            <person name="Inoue K."/>
            <person name="Tamiaki H."/>
        </authorList>
    </citation>
    <scope>NUCLEOTIDE SEQUENCE [LARGE SCALE GENOMIC DNA]</scope>
    <source>
        <strain evidence="1">DSM 133</strain>
    </source>
</reference>
<dbReference type="EMBL" id="AP014854">
    <property type="protein sequence ID" value="BAS00205.1"/>
    <property type="molecule type" value="Genomic_DNA"/>
</dbReference>
<evidence type="ECO:0000313" key="1">
    <source>
        <dbReference type="EMBL" id="BAS00205.1"/>
    </source>
</evidence>
<gene>
    <name evidence="1" type="ORF">BV133_2611</name>
</gene>
<dbReference type="AlphaFoldDB" id="A0A182D462"/>
<name>A0A182D462_BLAVI</name>
<proteinExistence type="predicted"/>
<protein>
    <submittedName>
        <fullName evidence="1">Uncharacterized protein</fullName>
    </submittedName>
</protein>
<accession>A0A182D462</accession>
<organism evidence="1">
    <name type="scientific">Blastochloris viridis</name>
    <name type="common">Rhodopseudomonas viridis</name>
    <dbReference type="NCBI Taxonomy" id="1079"/>
    <lineage>
        <taxon>Bacteria</taxon>
        <taxon>Pseudomonadati</taxon>
        <taxon>Pseudomonadota</taxon>
        <taxon>Alphaproteobacteria</taxon>
        <taxon>Hyphomicrobiales</taxon>
        <taxon>Blastochloridaceae</taxon>
        <taxon>Blastochloris</taxon>
    </lineage>
</organism>
<sequence>MFGKQTPVANLIGPQYCTIEPQRTGFVKKTPCHFAAPA</sequence>